<protein>
    <submittedName>
        <fullName evidence="2">Uncharacterized protein</fullName>
    </submittedName>
</protein>
<evidence type="ECO:0000256" key="1">
    <source>
        <dbReference type="SAM" id="MobiDB-lite"/>
    </source>
</evidence>
<evidence type="ECO:0000313" key="3">
    <source>
        <dbReference type="Proteomes" id="UP000272025"/>
    </source>
</evidence>
<keyword evidence="3" id="KW-1185">Reference proteome</keyword>
<dbReference type="AlphaFoldDB" id="A0A3N2Q0P5"/>
<gene>
    <name evidence="2" type="ORF">SODALDRAFT_90461</name>
</gene>
<name>A0A3N2Q0P5_SODAK</name>
<organism evidence="2 3">
    <name type="scientific">Sodiomyces alkalinus (strain CBS 110278 / VKM F-3762 / F11)</name>
    <name type="common">Alkaliphilic filamentous fungus</name>
    <dbReference type="NCBI Taxonomy" id="1314773"/>
    <lineage>
        <taxon>Eukaryota</taxon>
        <taxon>Fungi</taxon>
        <taxon>Dikarya</taxon>
        <taxon>Ascomycota</taxon>
        <taxon>Pezizomycotina</taxon>
        <taxon>Sordariomycetes</taxon>
        <taxon>Hypocreomycetidae</taxon>
        <taxon>Glomerellales</taxon>
        <taxon>Plectosphaerellaceae</taxon>
        <taxon>Sodiomyces</taxon>
    </lineage>
</organism>
<reference evidence="2 3" key="1">
    <citation type="journal article" date="2018" name="Mol. Ecol.">
        <title>The obligate alkalophilic soda-lake fungus Sodiomyces alkalinus has shifted to a protein diet.</title>
        <authorList>
            <person name="Grum-Grzhimaylo A.A."/>
            <person name="Falkoski D.L."/>
            <person name="van den Heuvel J."/>
            <person name="Valero-Jimenez C.A."/>
            <person name="Min B."/>
            <person name="Choi I.G."/>
            <person name="Lipzen A."/>
            <person name="Daum C.G."/>
            <person name="Aanen D.K."/>
            <person name="Tsang A."/>
            <person name="Henrissat B."/>
            <person name="Bilanenko E.N."/>
            <person name="de Vries R.P."/>
            <person name="van Kan J.A.L."/>
            <person name="Grigoriev I.V."/>
            <person name="Debets A.J.M."/>
        </authorList>
    </citation>
    <scope>NUCLEOTIDE SEQUENCE [LARGE SCALE GENOMIC DNA]</scope>
    <source>
        <strain evidence="2 3">F11</strain>
    </source>
</reference>
<feature type="region of interest" description="Disordered" evidence="1">
    <location>
        <begin position="87"/>
        <end position="108"/>
    </location>
</feature>
<dbReference type="RefSeq" id="XP_028467991.1">
    <property type="nucleotide sequence ID" value="XM_028615767.1"/>
</dbReference>
<proteinExistence type="predicted"/>
<evidence type="ECO:0000313" key="2">
    <source>
        <dbReference type="EMBL" id="ROT40185.1"/>
    </source>
</evidence>
<accession>A0A3N2Q0P5</accession>
<dbReference type="Proteomes" id="UP000272025">
    <property type="component" value="Unassembled WGS sequence"/>
</dbReference>
<dbReference type="GeneID" id="39584244"/>
<sequence length="108" mass="12561">MKRQHGPPTRSVLQKSRWHFFFTASRGESTKSAFFLLIQVFLLLLNSSSVFAPQYQPKLHSLRYVQSYVQYGDLIETEWRMPFSMAEGSNQTESVSPLPKYTTHDDDL</sequence>
<dbReference type="EMBL" id="ML119052">
    <property type="protein sequence ID" value="ROT40185.1"/>
    <property type="molecule type" value="Genomic_DNA"/>
</dbReference>